<name>A0A0F5MPB6_9RICK</name>
<dbReference type="EMBL" id="JYHA01000087">
    <property type="protein sequence ID" value="KKB96404.1"/>
    <property type="molecule type" value="Genomic_DNA"/>
</dbReference>
<keyword evidence="1" id="KW-0472">Membrane</keyword>
<keyword evidence="3" id="KW-1185">Reference proteome</keyword>
<feature type="transmembrane region" description="Helical" evidence="1">
    <location>
        <begin position="116"/>
        <end position="146"/>
    </location>
</feature>
<feature type="transmembrane region" description="Helical" evidence="1">
    <location>
        <begin position="55"/>
        <end position="77"/>
    </location>
</feature>
<evidence type="ECO:0000313" key="2">
    <source>
        <dbReference type="EMBL" id="KKB96404.1"/>
    </source>
</evidence>
<feature type="transmembrane region" description="Helical" evidence="1">
    <location>
        <begin position="24"/>
        <end position="43"/>
    </location>
</feature>
<comment type="caution">
    <text evidence="2">The sequence shown here is derived from an EMBL/GenBank/DDBJ whole genome shotgun (WGS) entry which is preliminary data.</text>
</comment>
<gene>
    <name evidence="2" type="ORF">SZ25_00554</name>
</gene>
<keyword evidence="1" id="KW-0812">Transmembrane</keyword>
<reference evidence="2 3" key="1">
    <citation type="submission" date="2015-02" db="EMBL/GenBank/DDBJ databases">
        <title>Single cell genomics of a rare environmental alphaproteobacterium provides unique insights into Rickettsiaceae evolution.</title>
        <authorList>
            <person name="Martijn J."/>
            <person name="Schulz F."/>
            <person name="Zaremba-Niedzwiedzka K."/>
            <person name="Viklund J."/>
            <person name="Stepanauskas R."/>
            <person name="Andersson S.G.E."/>
            <person name="Horn M."/>
            <person name="Guy L."/>
            <person name="Ettema T.J.G."/>
        </authorList>
    </citation>
    <scope>NUCLEOTIDE SEQUENCE [LARGE SCALE GENOMIC DNA]</scope>
    <source>
        <strain evidence="2 3">SCGC AAA041-L04</strain>
    </source>
</reference>
<accession>A0A0F5MPB6</accession>
<organism evidence="2 3">
    <name type="scientific">Candidatus Arcanibacter lacustris</name>
    <dbReference type="NCBI Taxonomy" id="1607817"/>
    <lineage>
        <taxon>Bacteria</taxon>
        <taxon>Pseudomonadati</taxon>
        <taxon>Pseudomonadota</taxon>
        <taxon>Alphaproteobacteria</taxon>
        <taxon>Rickettsiales</taxon>
        <taxon>Candidatus Arcanibacter</taxon>
    </lineage>
</organism>
<evidence type="ECO:0000313" key="3">
    <source>
        <dbReference type="Proteomes" id="UP000033358"/>
    </source>
</evidence>
<proteinExistence type="predicted"/>
<keyword evidence="1" id="KW-1133">Transmembrane helix</keyword>
<protein>
    <submittedName>
        <fullName evidence="2">Uncharacterized protein</fullName>
    </submittedName>
</protein>
<sequence length="206" mass="24085">MVLSKIASVIQSDLIHDTIKSERYFIVYGFFLNANFLFFDLLKVPPSGMSLKSNIFLKSIISLLGCGLILKDFWLIKLKNFKIIYWHLTLLISLSFYFPLMLFNNQSSSLFKLYNLLAIIILISFIRIILFAIIYILGITVAYLFYRYVTLNPKIDNEIIMLLVTSFILAMIYQILAYQWQIINLIKKNNSKIKIHNHDLAKKILN</sequence>
<evidence type="ECO:0000256" key="1">
    <source>
        <dbReference type="SAM" id="Phobius"/>
    </source>
</evidence>
<feature type="transmembrane region" description="Helical" evidence="1">
    <location>
        <begin position="83"/>
        <end position="104"/>
    </location>
</feature>
<dbReference type="AlphaFoldDB" id="A0A0F5MPB6"/>
<feature type="transmembrane region" description="Helical" evidence="1">
    <location>
        <begin position="158"/>
        <end position="178"/>
    </location>
</feature>
<dbReference type="Proteomes" id="UP000033358">
    <property type="component" value="Unassembled WGS sequence"/>
</dbReference>